<name>A0ABS4BCS2_9HYPH</name>
<dbReference type="InterPro" id="IPR012818">
    <property type="entry name" value="CbiE"/>
</dbReference>
<dbReference type="Gene3D" id="3.40.50.150">
    <property type="entry name" value="Vaccinia Virus protein VP39"/>
    <property type="match status" value="1"/>
</dbReference>
<dbReference type="Proteomes" id="UP000678276">
    <property type="component" value="Unassembled WGS sequence"/>
</dbReference>
<organism evidence="8 9">
    <name type="scientific">Jiella mangrovi</name>
    <dbReference type="NCBI Taxonomy" id="2821407"/>
    <lineage>
        <taxon>Bacteria</taxon>
        <taxon>Pseudomonadati</taxon>
        <taxon>Pseudomonadota</taxon>
        <taxon>Alphaproteobacteria</taxon>
        <taxon>Hyphomicrobiales</taxon>
        <taxon>Aurantimonadaceae</taxon>
        <taxon>Jiella</taxon>
    </lineage>
</organism>
<evidence type="ECO:0000313" key="8">
    <source>
        <dbReference type="EMBL" id="MBP0613971.1"/>
    </source>
</evidence>
<keyword evidence="5" id="KW-0949">S-adenosyl-L-methionine</keyword>
<comment type="caution">
    <text evidence="8">The sequence shown here is derived from an EMBL/GenBank/DDBJ whole genome shotgun (WGS) entry which is preliminary data.</text>
</comment>
<evidence type="ECO:0000256" key="6">
    <source>
        <dbReference type="SAM" id="MobiDB-lite"/>
    </source>
</evidence>
<dbReference type="EMBL" id="JAGJCF010000001">
    <property type="protein sequence ID" value="MBP0613971.1"/>
    <property type="molecule type" value="Genomic_DNA"/>
</dbReference>
<reference evidence="8 9" key="1">
    <citation type="submission" date="2021-04" db="EMBL/GenBank/DDBJ databases">
        <title>Whole genome sequence of Jiella sp. KSK16Y-1.</title>
        <authorList>
            <person name="Tuo L."/>
        </authorList>
    </citation>
    <scope>NUCLEOTIDE SEQUENCE [LARGE SCALE GENOMIC DNA]</scope>
    <source>
        <strain evidence="8 9">KSK16Y-1</strain>
    </source>
</reference>
<keyword evidence="3" id="KW-0489">Methyltransferase</keyword>
<dbReference type="SUPFAM" id="SSF53790">
    <property type="entry name" value="Tetrapyrrole methylase"/>
    <property type="match status" value="1"/>
</dbReference>
<sequence length="434" mass="45512">MSDPVRPWLSGKTGTNDEGRAAVGTARPWLTIVGIGDGGVSSLSGEAMDALDNAATIFGGARHLAFLGDTRAETVVWETPFADALGRLLERAGTPTVVLATGDPMWFGVGASLARHVSPDEMLVLPAPSAFSLAAAKLGWPIQNASCLTVHGRPVDQISRHLFPGEKLLILSENGGSPREIARLLTSRGFGQSRLTVMEHLGGERERIRATVAAGYDLGDDEADLNLVAVTCVAGRAATPRPTVAGLPDDAFVHDGKMTKRTLRALAIAALEPMPGALLWDLGAGAGSIAVEWLRAAPRVRAIAIEPKSERCAMIAENAATLGVPELFIVDGKAPEALAGLDQPDAIFIGGGLSDGVFDAAWDALKPGGRMVAHAVTLESEAILLDLHGRLGGELMRVAIDRAEPVGPFRGFRPSMPVIHWHVTKPNPRPGQAG</sequence>
<feature type="domain" description="Tetrapyrrole methylase" evidence="7">
    <location>
        <begin position="30"/>
        <end position="212"/>
    </location>
</feature>
<evidence type="ECO:0000313" key="9">
    <source>
        <dbReference type="Proteomes" id="UP000678276"/>
    </source>
</evidence>
<evidence type="ECO:0000256" key="2">
    <source>
        <dbReference type="ARBA" id="ARBA00022573"/>
    </source>
</evidence>
<dbReference type="Gene3D" id="3.40.1010.10">
    <property type="entry name" value="Cobalt-precorrin-4 Transmethylase, Domain 1"/>
    <property type="match status" value="1"/>
</dbReference>
<dbReference type="PANTHER" id="PTHR43182">
    <property type="entry name" value="COBALT-PRECORRIN-6B C(15)-METHYLTRANSFERASE (DECARBOXYLATING)"/>
    <property type="match status" value="1"/>
</dbReference>
<accession>A0ABS4BCS2</accession>
<dbReference type="InterPro" id="IPR014776">
    <property type="entry name" value="4pyrrole_Mease_sub2"/>
</dbReference>
<evidence type="ECO:0000256" key="4">
    <source>
        <dbReference type="ARBA" id="ARBA00022679"/>
    </source>
</evidence>
<evidence type="ECO:0000256" key="5">
    <source>
        <dbReference type="ARBA" id="ARBA00022691"/>
    </source>
</evidence>
<dbReference type="RefSeq" id="WP_209592387.1">
    <property type="nucleotide sequence ID" value="NZ_JAGJCF010000001.1"/>
</dbReference>
<dbReference type="InterPro" id="IPR029063">
    <property type="entry name" value="SAM-dependent_MTases_sf"/>
</dbReference>
<protein>
    <submittedName>
        <fullName evidence="8">Precorrin-6y C5,15-methyltransferase (Decarboxylating) subunit CbiE</fullName>
    </submittedName>
</protein>
<dbReference type="InterPro" id="IPR006365">
    <property type="entry name" value="Cbl_synth_CobL"/>
</dbReference>
<dbReference type="CDD" id="cd11644">
    <property type="entry name" value="Precorrin-6Y-MT"/>
    <property type="match status" value="1"/>
</dbReference>
<feature type="region of interest" description="Disordered" evidence="6">
    <location>
        <begin position="1"/>
        <end position="20"/>
    </location>
</feature>
<dbReference type="InterPro" id="IPR014008">
    <property type="entry name" value="Cbl_synth_MTase_CbiT"/>
</dbReference>
<proteinExistence type="predicted"/>
<keyword evidence="2" id="KW-0169">Cobalamin biosynthesis</keyword>
<dbReference type="NCBIfam" id="TIGR02467">
    <property type="entry name" value="CbiE"/>
    <property type="match status" value="1"/>
</dbReference>
<keyword evidence="9" id="KW-1185">Reference proteome</keyword>
<evidence type="ECO:0000259" key="7">
    <source>
        <dbReference type="Pfam" id="PF00590"/>
    </source>
</evidence>
<dbReference type="Pfam" id="PF00590">
    <property type="entry name" value="TP_methylase"/>
    <property type="match status" value="1"/>
</dbReference>
<gene>
    <name evidence="8" type="primary">cbiE</name>
    <name evidence="8" type="ORF">J6595_00020</name>
</gene>
<dbReference type="CDD" id="cd02440">
    <property type="entry name" value="AdoMet_MTases"/>
    <property type="match status" value="1"/>
</dbReference>
<comment type="pathway">
    <text evidence="1">Cofactor biosynthesis; adenosylcobalamin biosynthesis.</text>
</comment>
<dbReference type="PANTHER" id="PTHR43182:SF1">
    <property type="entry name" value="COBALT-PRECORRIN-7 C(5)-METHYLTRANSFERASE"/>
    <property type="match status" value="1"/>
</dbReference>
<evidence type="ECO:0000256" key="3">
    <source>
        <dbReference type="ARBA" id="ARBA00022603"/>
    </source>
</evidence>
<dbReference type="NCBIfam" id="TIGR02469">
    <property type="entry name" value="CbiT"/>
    <property type="match status" value="1"/>
</dbReference>
<dbReference type="PIRSF" id="PIRSF036428">
    <property type="entry name" value="CobL"/>
    <property type="match status" value="1"/>
</dbReference>
<dbReference type="InterPro" id="IPR035996">
    <property type="entry name" value="4pyrrol_Methylase_sf"/>
</dbReference>
<dbReference type="InterPro" id="IPR014777">
    <property type="entry name" value="4pyrrole_Mease_sub1"/>
</dbReference>
<dbReference type="InterPro" id="IPR000878">
    <property type="entry name" value="4pyrrol_Mease"/>
</dbReference>
<evidence type="ECO:0000256" key="1">
    <source>
        <dbReference type="ARBA" id="ARBA00004953"/>
    </source>
</evidence>
<dbReference type="SUPFAM" id="SSF53335">
    <property type="entry name" value="S-adenosyl-L-methionine-dependent methyltransferases"/>
    <property type="match status" value="1"/>
</dbReference>
<dbReference type="InterPro" id="IPR050714">
    <property type="entry name" value="Cobalamin_biosynth_MTase"/>
</dbReference>
<dbReference type="Gene3D" id="3.30.950.10">
    <property type="entry name" value="Methyltransferase, Cobalt-precorrin-4 Transmethylase, Domain 2"/>
    <property type="match status" value="1"/>
</dbReference>
<keyword evidence="4" id="KW-0808">Transferase</keyword>